<accession>A0ABW2CQ60</accession>
<dbReference type="InterPro" id="IPR036388">
    <property type="entry name" value="WH-like_DNA-bd_sf"/>
</dbReference>
<gene>
    <name evidence="6" type="ORF">ACFQKB_26040</name>
</gene>
<sequence>MTGHDTGLWGMADVMTPMAIRVAATLGVADRIAAGTRTAPELAKETGAHAEALDRVMRHLAAVGVLVRDASGRYEVSEKGGPLRSDHPGSIRPFLDIDGAMGRGDVAFANLLHSVRTGEAAFTAQFGVSFWDDLAADPERRASFNTQMGYDAMGRAHAVSQAFDWGSLGRLVDVGGGNGTVLAALLKAHEGLKGTVLDLPDTVAEARETIAAQGLADRCDVVAGSFFDPLPEGADGYLLSAVLHDWDDEASRSILRRCAEAAGGGRVFVAERIGPDGELHTETDLRMLAYLGGGRERGVAELAGLAADAGLRVAAVHPAPPLSVVELAAA</sequence>
<keyword evidence="3" id="KW-0949">S-adenosyl-L-methionine</keyword>
<evidence type="ECO:0000256" key="1">
    <source>
        <dbReference type="ARBA" id="ARBA00022603"/>
    </source>
</evidence>
<dbReference type="InterPro" id="IPR036390">
    <property type="entry name" value="WH_DNA-bd_sf"/>
</dbReference>
<dbReference type="PROSITE" id="PS51683">
    <property type="entry name" value="SAM_OMT_II"/>
    <property type="match status" value="1"/>
</dbReference>
<evidence type="ECO:0000313" key="7">
    <source>
        <dbReference type="Proteomes" id="UP001596380"/>
    </source>
</evidence>
<protein>
    <submittedName>
        <fullName evidence="6">Methyltransferase</fullName>
    </submittedName>
</protein>
<dbReference type="InterPro" id="IPR016461">
    <property type="entry name" value="COMT-like"/>
</dbReference>
<name>A0ABW2CQ60_9ACTN</name>
<keyword evidence="1 6" id="KW-0489">Methyltransferase</keyword>
<evidence type="ECO:0000313" key="6">
    <source>
        <dbReference type="EMBL" id="MFC6883243.1"/>
    </source>
</evidence>
<keyword evidence="2" id="KW-0808">Transferase</keyword>
<feature type="domain" description="O-methyltransferase C-terminal" evidence="4">
    <location>
        <begin position="108"/>
        <end position="311"/>
    </location>
</feature>
<reference evidence="7" key="1">
    <citation type="journal article" date="2019" name="Int. J. Syst. Evol. Microbiol.">
        <title>The Global Catalogue of Microorganisms (GCM) 10K type strain sequencing project: providing services to taxonomists for standard genome sequencing and annotation.</title>
        <authorList>
            <consortium name="The Broad Institute Genomics Platform"/>
            <consortium name="The Broad Institute Genome Sequencing Center for Infectious Disease"/>
            <person name="Wu L."/>
            <person name="Ma J."/>
        </authorList>
    </citation>
    <scope>NUCLEOTIDE SEQUENCE [LARGE SCALE GENOMIC DNA]</scope>
    <source>
        <strain evidence="7">JCM 3369</strain>
    </source>
</reference>
<evidence type="ECO:0000256" key="3">
    <source>
        <dbReference type="ARBA" id="ARBA00022691"/>
    </source>
</evidence>
<dbReference type="Pfam" id="PF08100">
    <property type="entry name" value="Dimerisation"/>
    <property type="match status" value="1"/>
</dbReference>
<dbReference type="Pfam" id="PF00891">
    <property type="entry name" value="Methyltransf_2"/>
    <property type="match status" value="1"/>
</dbReference>
<dbReference type="GO" id="GO:0008168">
    <property type="term" value="F:methyltransferase activity"/>
    <property type="evidence" value="ECO:0007669"/>
    <property type="project" value="UniProtKB-KW"/>
</dbReference>
<dbReference type="InterPro" id="IPR012967">
    <property type="entry name" value="COMT_dimerisation"/>
</dbReference>
<dbReference type="Gene3D" id="1.10.10.10">
    <property type="entry name" value="Winged helix-like DNA-binding domain superfamily/Winged helix DNA-binding domain"/>
    <property type="match status" value="1"/>
</dbReference>
<dbReference type="RefSeq" id="WP_378043529.1">
    <property type="nucleotide sequence ID" value="NZ_JBHSXE010000001.1"/>
</dbReference>
<evidence type="ECO:0000259" key="5">
    <source>
        <dbReference type="Pfam" id="PF08100"/>
    </source>
</evidence>
<dbReference type="GO" id="GO:0032259">
    <property type="term" value="P:methylation"/>
    <property type="evidence" value="ECO:0007669"/>
    <property type="project" value="UniProtKB-KW"/>
</dbReference>
<organism evidence="6 7">
    <name type="scientific">Actinomadura yumaensis</name>
    <dbReference type="NCBI Taxonomy" id="111807"/>
    <lineage>
        <taxon>Bacteria</taxon>
        <taxon>Bacillati</taxon>
        <taxon>Actinomycetota</taxon>
        <taxon>Actinomycetes</taxon>
        <taxon>Streptosporangiales</taxon>
        <taxon>Thermomonosporaceae</taxon>
        <taxon>Actinomadura</taxon>
    </lineage>
</organism>
<dbReference type="InterPro" id="IPR029063">
    <property type="entry name" value="SAM-dependent_MTases_sf"/>
</dbReference>
<dbReference type="Proteomes" id="UP001596380">
    <property type="component" value="Unassembled WGS sequence"/>
</dbReference>
<proteinExistence type="predicted"/>
<dbReference type="Gene3D" id="3.40.50.150">
    <property type="entry name" value="Vaccinia Virus protein VP39"/>
    <property type="match status" value="1"/>
</dbReference>
<dbReference type="SUPFAM" id="SSF46785">
    <property type="entry name" value="Winged helix' DNA-binding domain"/>
    <property type="match status" value="1"/>
</dbReference>
<keyword evidence="7" id="KW-1185">Reference proteome</keyword>
<dbReference type="SUPFAM" id="SSF53335">
    <property type="entry name" value="S-adenosyl-L-methionine-dependent methyltransferases"/>
    <property type="match status" value="1"/>
</dbReference>
<dbReference type="PANTHER" id="PTHR43712">
    <property type="entry name" value="PUTATIVE (AFU_ORTHOLOGUE AFUA_4G14580)-RELATED"/>
    <property type="match status" value="1"/>
</dbReference>
<dbReference type="InterPro" id="IPR001077">
    <property type="entry name" value="COMT_C"/>
</dbReference>
<dbReference type="PANTHER" id="PTHR43712:SF2">
    <property type="entry name" value="O-METHYLTRANSFERASE CICE"/>
    <property type="match status" value="1"/>
</dbReference>
<dbReference type="PIRSF" id="PIRSF005739">
    <property type="entry name" value="O-mtase"/>
    <property type="match status" value="1"/>
</dbReference>
<evidence type="ECO:0000256" key="2">
    <source>
        <dbReference type="ARBA" id="ARBA00022679"/>
    </source>
</evidence>
<dbReference type="CDD" id="cd02440">
    <property type="entry name" value="AdoMet_MTases"/>
    <property type="match status" value="1"/>
</dbReference>
<dbReference type="EMBL" id="JBHSXS010000018">
    <property type="protein sequence ID" value="MFC6883243.1"/>
    <property type="molecule type" value="Genomic_DNA"/>
</dbReference>
<evidence type="ECO:0000259" key="4">
    <source>
        <dbReference type="Pfam" id="PF00891"/>
    </source>
</evidence>
<comment type="caution">
    <text evidence="6">The sequence shown here is derived from an EMBL/GenBank/DDBJ whole genome shotgun (WGS) entry which is preliminary data.</text>
</comment>
<feature type="domain" description="O-methyltransferase dimerisation" evidence="5">
    <location>
        <begin position="14"/>
        <end position="75"/>
    </location>
</feature>
<dbReference type="Gene3D" id="1.10.287.1350">
    <property type="match status" value="1"/>
</dbReference>